<reference evidence="1 2" key="1">
    <citation type="journal article" date="2019" name="Sci. Rep.">
        <title>Orb-weaving spider Araneus ventricosus genome elucidates the spidroin gene catalogue.</title>
        <authorList>
            <person name="Kono N."/>
            <person name="Nakamura H."/>
            <person name="Ohtoshi R."/>
            <person name="Moran D.A.P."/>
            <person name="Shinohara A."/>
            <person name="Yoshida Y."/>
            <person name="Fujiwara M."/>
            <person name="Mori M."/>
            <person name="Tomita M."/>
            <person name="Arakawa K."/>
        </authorList>
    </citation>
    <scope>NUCLEOTIDE SEQUENCE [LARGE SCALE GENOMIC DNA]</scope>
</reference>
<evidence type="ECO:0000313" key="2">
    <source>
        <dbReference type="Proteomes" id="UP000499080"/>
    </source>
</evidence>
<organism evidence="1 2">
    <name type="scientific">Araneus ventricosus</name>
    <name type="common">Orbweaver spider</name>
    <name type="synonym">Epeira ventricosa</name>
    <dbReference type="NCBI Taxonomy" id="182803"/>
    <lineage>
        <taxon>Eukaryota</taxon>
        <taxon>Metazoa</taxon>
        <taxon>Ecdysozoa</taxon>
        <taxon>Arthropoda</taxon>
        <taxon>Chelicerata</taxon>
        <taxon>Arachnida</taxon>
        <taxon>Araneae</taxon>
        <taxon>Araneomorphae</taxon>
        <taxon>Entelegynae</taxon>
        <taxon>Araneoidea</taxon>
        <taxon>Araneidae</taxon>
        <taxon>Araneus</taxon>
    </lineage>
</organism>
<protein>
    <submittedName>
        <fullName evidence="1">Uncharacterized protein</fullName>
    </submittedName>
</protein>
<gene>
    <name evidence="1" type="ORF">AVEN_236695_1</name>
</gene>
<dbReference type="EMBL" id="BGPR01228840">
    <property type="protein sequence ID" value="GBL67603.1"/>
    <property type="molecule type" value="Genomic_DNA"/>
</dbReference>
<evidence type="ECO:0000313" key="1">
    <source>
        <dbReference type="EMBL" id="GBL67603.1"/>
    </source>
</evidence>
<dbReference type="AlphaFoldDB" id="A0A4Y1ZV86"/>
<feature type="non-terminal residue" evidence="1">
    <location>
        <position position="58"/>
    </location>
</feature>
<keyword evidence="2" id="KW-1185">Reference proteome</keyword>
<accession>A0A4Y1ZV86</accession>
<proteinExistence type="predicted"/>
<name>A0A4Y1ZV86_ARAVE</name>
<sequence length="58" mass="6418">MKSSLSLQKFQEEDTLGCAINCQQRKELIFSSKIHPGSQNRLSLACVEGGGLGRDRDH</sequence>
<dbReference type="Proteomes" id="UP000499080">
    <property type="component" value="Unassembled WGS sequence"/>
</dbReference>
<comment type="caution">
    <text evidence="1">The sequence shown here is derived from an EMBL/GenBank/DDBJ whole genome shotgun (WGS) entry which is preliminary data.</text>
</comment>